<evidence type="ECO:0000259" key="6">
    <source>
        <dbReference type="PROSITE" id="PS50103"/>
    </source>
</evidence>
<dbReference type="Gene3D" id="4.10.1000.10">
    <property type="entry name" value="Zinc finger, CCCH-type"/>
    <property type="match status" value="2"/>
</dbReference>
<keyword evidence="2" id="KW-0677">Repeat</keyword>
<sequence length="393" mass="44029">MRADDAFARIVQFAEPGLEIARDLVLLVLLTADTPEFKVLKGQHQEAIQKLHDIVKQMRRTGGTKAWLEVGRGTHSANGFPAMKTHLMNNCHLFPGCSFVPIIDSIMMCPPTFFGSFASAQFFFPTEMMFSMPQLYQPMPFAVSMMPSEYEYYPQPQPSGSYIEENKENAAQNNYNTRLCKLYNSGKSTFCPHGAACRFAHGLEELRSNGTVPDQQVAGKSYKTILCRNYAPGGSGDCPYRLACQYIHPSDGLLYKFCQADTPEFKVLKGQHQEEIQKLHAQRIMAPPNQKFQLEASINWEVRQFNIGHPNGSDYHDLHGMTTMGMISYVQDIIQQLRRTGGTKAWLEVGRGNHSANGFPAMKTHLMNNCHLFPGCSFIPSIGNDGILELSVV</sequence>
<feature type="domain" description="Smr" evidence="7">
    <location>
        <begin position="317"/>
        <end position="393"/>
    </location>
</feature>
<dbReference type="Proteomes" id="UP000829354">
    <property type="component" value="Chromosome II"/>
</dbReference>
<dbReference type="InterPro" id="IPR036063">
    <property type="entry name" value="Smr_dom_sf"/>
</dbReference>
<keyword evidence="3 5" id="KW-0863">Zinc-finger</keyword>
<keyword evidence="1 5" id="KW-0479">Metal-binding</keyword>
<dbReference type="SUPFAM" id="SSF90229">
    <property type="entry name" value="CCCH zinc finger"/>
    <property type="match status" value="1"/>
</dbReference>
<evidence type="ECO:0000256" key="2">
    <source>
        <dbReference type="ARBA" id="ARBA00022737"/>
    </source>
</evidence>
<dbReference type="GO" id="GO:0003729">
    <property type="term" value="F:mRNA binding"/>
    <property type="evidence" value="ECO:0007669"/>
    <property type="project" value="InterPro"/>
</dbReference>
<evidence type="ECO:0000256" key="1">
    <source>
        <dbReference type="ARBA" id="ARBA00022723"/>
    </source>
</evidence>
<evidence type="ECO:0000256" key="5">
    <source>
        <dbReference type="PROSITE-ProRule" id="PRU00723"/>
    </source>
</evidence>
<evidence type="ECO:0000313" key="9">
    <source>
        <dbReference type="Proteomes" id="UP000829354"/>
    </source>
</evidence>
<dbReference type="PANTHER" id="PTHR12547:SF18">
    <property type="entry name" value="PROTEIN TIS11"/>
    <property type="match status" value="1"/>
</dbReference>
<organism evidence="8 9">
    <name type="scientific">Caenorhabditis briggsae</name>
    <dbReference type="NCBI Taxonomy" id="6238"/>
    <lineage>
        <taxon>Eukaryota</taxon>
        <taxon>Metazoa</taxon>
        <taxon>Ecdysozoa</taxon>
        <taxon>Nematoda</taxon>
        <taxon>Chromadorea</taxon>
        <taxon>Rhabditida</taxon>
        <taxon>Rhabditina</taxon>
        <taxon>Rhabditomorpha</taxon>
        <taxon>Rhabditoidea</taxon>
        <taxon>Rhabditidae</taxon>
        <taxon>Peloderinae</taxon>
        <taxon>Caenorhabditis</taxon>
    </lineage>
</organism>
<accession>A0AAE9EEL0</accession>
<dbReference type="InterPro" id="IPR045877">
    <property type="entry name" value="ZFP36-like"/>
</dbReference>
<dbReference type="InterPro" id="IPR002625">
    <property type="entry name" value="Smr_dom"/>
</dbReference>
<name>A0AAE9EEL0_CAEBR</name>
<feature type="domain" description="C3H1-type" evidence="6">
    <location>
        <begin position="221"/>
        <end position="251"/>
    </location>
</feature>
<evidence type="ECO:0000256" key="4">
    <source>
        <dbReference type="ARBA" id="ARBA00022833"/>
    </source>
</evidence>
<keyword evidence="9" id="KW-1185">Reference proteome</keyword>
<dbReference type="GO" id="GO:0043186">
    <property type="term" value="C:P granule"/>
    <property type="evidence" value="ECO:0007669"/>
    <property type="project" value="UniProtKB-ARBA"/>
</dbReference>
<dbReference type="PROSITE" id="PS50828">
    <property type="entry name" value="SMR"/>
    <property type="match status" value="1"/>
</dbReference>
<evidence type="ECO:0000259" key="7">
    <source>
        <dbReference type="PROSITE" id="PS50828"/>
    </source>
</evidence>
<dbReference type="GO" id="GO:0008270">
    <property type="term" value="F:zinc ion binding"/>
    <property type="evidence" value="ECO:0007669"/>
    <property type="project" value="UniProtKB-KW"/>
</dbReference>
<dbReference type="PANTHER" id="PTHR12547">
    <property type="entry name" value="CCCH ZINC FINGER/TIS11-RELATED"/>
    <property type="match status" value="1"/>
</dbReference>
<feature type="zinc finger region" description="C3H1-type" evidence="5">
    <location>
        <begin position="221"/>
        <end position="251"/>
    </location>
</feature>
<dbReference type="SMART" id="SM00356">
    <property type="entry name" value="ZnF_C3H1"/>
    <property type="match status" value="2"/>
</dbReference>
<evidence type="ECO:0000256" key="3">
    <source>
        <dbReference type="ARBA" id="ARBA00022771"/>
    </source>
</evidence>
<protein>
    <submittedName>
        <fullName evidence="8">Uncharacterized protein</fullName>
    </submittedName>
</protein>
<gene>
    <name evidence="8" type="ORF">L5515_015612</name>
</gene>
<feature type="zinc finger region" description="C3H1-type" evidence="5">
    <location>
        <begin position="174"/>
        <end position="204"/>
    </location>
</feature>
<dbReference type="Pfam" id="PF00642">
    <property type="entry name" value="zf-CCCH"/>
    <property type="match status" value="1"/>
</dbReference>
<dbReference type="InterPro" id="IPR000571">
    <property type="entry name" value="Znf_CCCH"/>
</dbReference>
<dbReference type="Gene3D" id="3.30.1370.110">
    <property type="match status" value="1"/>
</dbReference>
<dbReference type="EMBL" id="CP092621">
    <property type="protein sequence ID" value="UMM20291.1"/>
    <property type="molecule type" value="Genomic_DNA"/>
</dbReference>
<keyword evidence="4 5" id="KW-0862">Zinc</keyword>
<dbReference type="FunFam" id="4.10.1000.10:FF:000018">
    <property type="entry name" value="Zinc finger protein"/>
    <property type="match status" value="1"/>
</dbReference>
<dbReference type="PROSITE" id="PS50103">
    <property type="entry name" value="ZF_C3H1"/>
    <property type="match status" value="2"/>
</dbReference>
<proteinExistence type="predicted"/>
<feature type="domain" description="C3H1-type" evidence="6">
    <location>
        <begin position="174"/>
        <end position="204"/>
    </location>
</feature>
<dbReference type="AlphaFoldDB" id="A0AAE9EEL0"/>
<reference evidence="8 9" key="1">
    <citation type="submission" date="2022-04" db="EMBL/GenBank/DDBJ databases">
        <title>Chromosome-level reference genomes for two strains of Caenorhabditis briggsae: an improved platform for comparative genomics.</title>
        <authorList>
            <person name="Stevens L."/>
            <person name="Andersen E."/>
        </authorList>
    </citation>
    <scope>NUCLEOTIDE SEQUENCE [LARGE SCALE GENOMIC DNA]</scope>
    <source>
        <strain evidence="8">VX34</strain>
        <tissue evidence="8">Whole-organism</tissue>
    </source>
</reference>
<dbReference type="SUPFAM" id="SSF160443">
    <property type="entry name" value="SMR domain-like"/>
    <property type="match status" value="2"/>
</dbReference>
<dbReference type="InterPro" id="IPR036855">
    <property type="entry name" value="Znf_CCCH_sf"/>
</dbReference>
<evidence type="ECO:0000313" key="8">
    <source>
        <dbReference type="EMBL" id="UMM20291.1"/>
    </source>
</evidence>